<dbReference type="Proteomes" id="UP001162992">
    <property type="component" value="Chromosome 9"/>
</dbReference>
<protein>
    <submittedName>
        <fullName evidence="1">Uncharacterized protein</fullName>
    </submittedName>
</protein>
<reference evidence="2" key="1">
    <citation type="journal article" date="2024" name="Proc. Natl. Acad. Sci. U.S.A.">
        <title>Extraordinary preservation of gene collinearity over three hundred million years revealed in homosporous lycophytes.</title>
        <authorList>
            <person name="Li C."/>
            <person name="Wickell D."/>
            <person name="Kuo L.Y."/>
            <person name="Chen X."/>
            <person name="Nie B."/>
            <person name="Liao X."/>
            <person name="Peng D."/>
            <person name="Ji J."/>
            <person name="Jenkins J."/>
            <person name="Williams M."/>
            <person name="Shu S."/>
            <person name="Plott C."/>
            <person name="Barry K."/>
            <person name="Rajasekar S."/>
            <person name="Grimwood J."/>
            <person name="Han X."/>
            <person name="Sun S."/>
            <person name="Hou Z."/>
            <person name="He W."/>
            <person name="Dai G."/>
            <person name="Sun C."/>
            <person name="Schmutz J."/>
            <person name="Leebens-Mack J.H."/>
            <person name="Li F.W."/>
            <person name="Wang L."/>
        </authorList>
    </citation>
    <scope>NUCLEOTIDE SEQUENCE [LARGE SCALE GENOMIC DNA]</scope>
    <source>
        <strain evidence="2">cv. PW_Plant_1</strain>
    </source>
</reference>
<gene>
    <name evidence="1" type="ORF">O6H91_09G065100</name>
</gene>
<comment type="caution">
    <text evidence="1">The sequence shown here is derived from an EMBL/GenBank/DDBJ whole genome shotgun (WGS) entry which is preliminary data.</text>
</comment>
<evidence type="ECO:0000313" key="1">
    <source>
        <dbReference type="EMBL" id="KAJ7544113.1"/>
    </source>
</evidence>
<evidence type="ECO:0000313" key="2">
    <source>
        <dbReference type="Proteomes" id="UP001162992"/>
    </source>
</evidence>
<dbReference type="EMBL" id="CM055100">
    <property type="protein sequence ID" value="KAJ7544113.1"/>
    <property type="molecule type" value="Genomic_DNA"/>
</dbReference>
<proteinExistence type="predicted"/>
<keyword evidence="2" id="KW-1185">Reference proteome</keyword>
<organism evidence="1 2">
    <name type="scientific">Diphasiastrum complanatum</name>
    <name type="common">Issler's clubmoss</name>
    <name type="synonym">Lycopodium complanatum</name>
    <dbReference type="NCBI Taxonomy" id="34168"/>
    <lineage>
        <taxon>Eukaryota</taxon>
        <taxon>Viridiplantae</taxon>
        <taxon>Streptophyta</taxon>
        <taxon>Embryophyta</taxon>
        <taxon>Tracheophyta</taxon>
        <taxon>Lycopodiopsida</taxon>
        <taxon>Lycopodiales</taxon>
        <taxon>Lycopodiaceae</taxon>
        <taxon>Lycopodioideae</taxon>
        <taxon>Diphasiastrum</taxon>
    </lineage>
</organism>
<name>A0ACC2CQ29_DIPCM</name>
<accession>A0ACC2CQ29</accession>
<sequence length="828" mass="87156">MGDEHSVRDDAREVCPMAASKGLTGGSLPPRKRLLVGLKQNGWSISSAVSPCPSRSPADAAVGAATAAGKDDGSVIVQAGSEVGKPPEEGCARCGGCENSAWRRLKKGGVSQRFCNSCVLLYSTNLYCPHCLGLYQDVSSLGDPSVWLVCCKCQRSVHVECESENNNNTASDPLSYLCPNCITHKSPCNGVFGSRENSLTESKGAAADSAKSKKGRSGESPSENPKSGSHLCKKPRVGREIRTNHNIGVLSVHREGLGLGQVSSTSRSKVSGASSPCKSIVPFAAVSAQEAAVAAKAAAASMAAKAAAAAKATAVAKACVAAKAAAAARAALEAAALAARAEARAREELCARSIFVETQGQASVTKMQIAVGTEQIVESVDKVENSLDDEELARQLHRVMNSSPRITRSATPINKKLETKTEIDAELKVSAHGSSCSSDEPPPFPKPQLTRPRSVIHKENKRWELKVSSSEVAKSEGENIKSGVQQSTSQTAVANDESSSGHRHRLSPSASIEHSDGNTIVTDKQNTVALLNTSTSGKLGALDPANPKMENLGGTPLPAVCDESKKIGHSSNSLIEVAPYEAAKVPVGGSKLKKGGIFEMHSDVRLKIEDGKVAFRVKETEVNAVVCAGNRSGLHSQILEEQSSLRDDRSKGQGASQQKPGKATDKQKIHHWKSVSTLLSSGDNKRMISDKKPFSLSQRSEDNEGRSNRSIQNGMKNGENFGIRSKFKPFSRGGLGNQPPGIKGNVSRLEAEQTLTRHKVSKAEKEAVSTVGSSCKVVRNSNDDPTSLHVDVLKGNKLASGPNAMPFTAAPSSATMAALTCSSIARHS</sequence>